<protein>
    <submittedName>
        <fullName evidence="2">Esterase</fullName>
    </submittedName>
</protein>
<dbReference type="Gene3D" id="3.40.50.1820">
    <property type="entry name" value="alpha/beta hydrolase"/>
    <property type="match status" value="1"/>
</dbReference>
<sequence>MLLANRRAMRLKTRLTVSLAAAGAIVAAYAAPQAASAAASESVHGAKAVRQATASTKPIPGVLTSAAGSKVVARTMHSEALDRDWPYVLYLPPGYAPRDGRYPVLYLLHGNNGDAYDWITQGRLQTIVDRLIAQHEIPPLLIVMPQGGTDWYVDRKEPIETAFFEELLPEIETKYAAQTGREG</sequence>
<dbReference type="Pfam" id="PF00756">
    <property type="entry name" value="Esterase"/>
    <property type="match status" value="1"/>
</dbReference>
<dbReference type="PANTHER" id="PTHR48098">
    <property type="entry name" value="ENTEROCHELIN ESTERASE-RELATED"/>
    <property type="match status" value="1"/>
</dbReference>
<proteinExistence type="predicted"/>
<evidence type="ECO:0000313" key="2">
    <source>
        <dbReference type="EMBL" id="SOE59724.1"/>
    </source>
</evidence>
<dbReference type="GO" id="GO:0016747">
    <property type="term" value="F:acyltransferase activity, transferring groups other than amino-acyl groups"/>
    <property type="evidence" value="ECO:0007669"/>
    <property type="project" value="TreeGrafter"/>
</dbReference>
<keyword evidence="1" id="KW-0732">Signal</keyword>
<evidence type="ECO:0000256" key="1">
    <source>
        <dbReference type="SAM" id="SignalP"/>
    </source>
</evidence>
<feature type="signal peptide" evidence="1">
    <location>
        <begin position="1"/>
        <end position="30"/>
    </location>
</feature>
<keyword evidence="3" id="KW-1185">Reference proteome</keyword>
<gene>
    <name evidence="2" type="ORF">SAMN05446927_1813</name>
</gene>
<dbReference type="PANTHER" id="PTHR48098:SF1">
    <property type="entry name" value="DIACYLGLYCEROL ACYLTRANSFERASE_MYCOLYLTRANSFERASE AG85A"/>
    <property type="match status" value="1"/>
</dbReference>
<dbReference type="InterPro" id="IPR000801">
    <property type="entry name" value="Esterase-like"/>
</dbReference>
<name>A0A7Z7I3Q6_9BURK</name>
<dbReference type="AlphaFoldDB" id="A0A7Z7I3Q6"/>
<dbReference type="InterPro" id="IPR029058">
    <property type="entry name" value="AB_hydrolase_fold"/>
</dbReference>
<organism evidence="2 3">
    <name type="scientific">Caballeronia arationis</name>
    <dbReference type="NCBI Taxonomy" id="1777142"/>
    <lineage>
        <taxon>Bacteria</taxon>
        <taxon>Pseudomonadati</taxon>
        <taxon>Pseudomonadota</taxon>
        <taxon>Betaproteobacteria</taxon>
        <taxon>Burkholderiales</taxon>
        <taxon>Burkholderiaceae</taxon>
        <taxon>Caballeronia</taxon>
    </lineage>
</organism>
<dbReference type="InterPro" id="IPR050583">
    <property type="entry name" value="Mycobacterial_A85_antigen"/>
</dbReference>
<feature type="chain" id="PRO_5031151359" evidence="1">
    <location>
        <begin position="31"/>
        <end position="183"/>
    </location>
</feature>
<dbReference type="Proteomes" id="UP000219522">
    <property type="component" value="Unassembled WGS sequence"/>
</dbReference>
<reference evidence="2 3" key="1">
    <citation type="submission" date="2017-09" db="EMBL/GenBank/DDBJ databases">
        <authorList>
            <person name="Varghese N."/>
            <person name="Submissions S."/>
        </authorList>
    </citation>
    <scope>NUCLEOTIDE SEQUENCE [LARGE SCALE GENOMIC DNA]</scope>
    <source>
        <strain evidence="2 3">OK806</strain>
    </source>
</reference>
<comment type="caution">
    <text evidence="2">The sequence shown here is derived from an EMBL/GenBank/DDBJ whole genome shotgun (WGS) entry which is preliminary data.</text>
</comment>
<evidence type="ECO:0000313" key="3">
    <source>
        <dbReference type="Proteomes" id="UP000219522"/>
    </source>
</evidence>
<dbReference type="EMBL" id="OCSU01000001">
    <property type="protein sequence ID" value="SOE59724.1"/>
    <property type="molecule type" value="Genomic_DNA"/>
</dbReference>
<dbReference type="RefSeq" id="WP_062638140.1">
    <property type="nucleotide sequence ID" value="NZ_FCOG02000029.1"/>
</dbReference>
<dbReference type="SUPFAM" id="SSF53474">
    <property type="entry name" value="alpha/beta-Hydrolases"/>
    <property type="match status" value="1"/>
</dbReference>
<accession>A0A7Z7I3Q6</accession>